<geneLocation type="plasmid" evidence="1 2">
    <name>pPR12A201</name>
</geneLocation>
<accession>A0ABX6PNI9</accession>
<evidence type="ECO:0000313" key="1">
    <source>
        <dbReference type="EMBL" id="QKK20217.1"/>
    </source>
</evidence>
<gene>
    <name evidence="1" type="ORF">FFM53_027675</name>
</gene>
<sequence>MIEYEYVKLDRRLAEISTVHPSELSSAMTMANLKSRDEGCSWAELTDLDCAIVLGSAGAGKTRELLELAKQVRASGIPAFVLRIEALLRLPAEQSFSHSDEAAASAYAKWKSRGGPAVALLDALDEARLPDARNTSALADALTKLSASVGKVGKELKVIITSRASEWQGDNDLQAIKAVIRGLRPPTAEDRPIEVKTFRLLPLRADDVKAIAASRNIDAAEFVEAIDKAKAANLVSQPLDAQLLIDLWQEAIDNGREPTSIFRSRRRVYDDIVGFRLRTESGQERRSNLDPLLGRRACEKLAAVSLLTDIQDFTIDPSTPHAINALSALSTDTERWSEVEVRQLLSYGIFQPSVSGRVRFAHNELRDYLAACHFRDAISKDAGSLDIVKPLLAEGFGNIEIPQSTEHVFGWLAALDRIVRNRVTELRPSLLIETGDPTALTVEEKSQAIRSHVAAYEDRTYRGEWFSNQDVRDFVTPDLATAIREQLTIAASPEVRELLIEMIRFGGMSTLVPELGTIACDQGEKLRVRAEACFALSDLNDTTFAQAVMDAALLADAPEHEDTQSAPSWNLFVASALSYTMPAGVPILDGIALTDRLRREARNYASATSHYLEEFVARLTVPEIGNWLRIFLRFAKGQRDPNRDMMPARIPRFRALGQAICHCINTLLVEDPAGIPRSLLLEALEFAFSIAKNPDYSPRETGLPALARTLRALPDLKHDLITMRMALFSQNEKNEYWIAHQAIDPLKLGRSGDGYEIFTAEDIRRLADLMADRPTSRERELAFTCARQLADQIRSQSERDEARLILRRYARRYGGRDLKRAYGRLAPLWRFASRFRHSHQYTVRRWARSQIETFSSGLWRVYNTFVFLRRWRRLSSGLEKGMLIWAVRRRPNDLGTSVVDGTRARHGEWIAKLFAAGFKRYWRDNDISYADRDTYQAWVGLTGLALEAPEALAQLPDHLVERAFRYGFANLNSFPEWLFPLALLKHQLFTGVATGILEEDIRGGGDKESTSDGFSRIAYSSSDIRELIASPLFQLLLTSGLPENRRDLEIAVNLVARSSAVSPTVLTPFLQQNFTAAVSSFRMSDAWIWLDALFCVEPASAWAAWTTAFGYYWSPSSKALFLRFIGRESPSYSERRSAMQSVTI</sequence>
<name>A0ABX6PNI9_9HYPH</name>
<protein>
    <recommendedName>
        <fullName evidence="3">ATP-binding protein</fullName>
    </recommendedName>
</protein>
<evidence type="ECO:0008006" key="3">
    <source>
        <dbReference type="Google" id="ProtNLM"/>
    </source>
</evidence>
<dbReference type="RefSeq" id="WP_173883665.1">
    <property type="nucleotide sequence ID" value="NZ_CP054022.1"/>
</dbReference>
<reference evidence="1 2" key="1">
    <citation type="submission" date="2020-05" db="EMBL/GenBank/DDBJ databases">
        <title>Genome sequences of pea root nodulating Rhizobium spp.</title>
        <authorList>
            <person name="Rahi P."/>
        </authorList>
    </citation>
    <scope>NUCLEOTIDE SEQUENCE [LARGE SCALE GENOMIC DNA]</scope>
    <source>
        <strain evidence="2">JKLM 12A2</strain>
        <plasmid evidence="1 2">pPR12A201</plasmid>
    </source>
</reference>
<organism evidence="1 2">
    <name type="scientific">Rhizobium indicum</name>
    <dbReference type="NCBI Taxonomy" id="2583231"/>
    <lineage>
        <taxon>Bacteria</taxon>
        <taxon>Pseudomonadati</taxon>
        <taxon>Pseudomonadota</taxon>
        <taxon>Alphaproteobacteria</taxon>
        <taxon>Hyphomicrobiales</taxon>
        <taxon>Rhizobiaceae</taxon>
        <taxon>Rhizobium/Agrobacterium group</taxon>
        <taxon>Rhizobium</taxon>
    </lineage>
</organism>
<proteinExistence type="predicted"/>
<evidence type="ECO:0000313" key="2">
    <source>
        <dbReference type="Proteomes" id="UP000305673"/>
    </source>
</evidence>
<keyword evidence="2" id="KW-1185">Reference proteome</keyword>
<dbReference type="EMBL" id="CP054022">
    <property type="protein sequence ID" value="QKK20217.1"/>
    <property type="molecule type" value="Genomic_DNA"/>
</dbReference>
<dbReference type="Proteomes" id="UP000305673">
    <property type="component" value="Plasmid pPR12A201"/>
</dbReference>
<keyword evidence="1" id="KW-0614">Plasmid</keyword>